<dbReference type="Pfam" id="PF00583">
    <property type="entry name" value="Acetyltransf_1"/>
    <property type="match status" value="2"/>
</dbReference>
<dbReference type="STRING" id="1317117.ATO7_01250"/>
<dbReference type="RefSeq" id="WP_083559097.1">
    <property type="nucleotide sequence ID" value="NZ_AQQV01000001.1"/>
</dbReference>
<dbReference type="Gene3D" id="3.40.630.30">
    <property type="match status" value="2"/>
</dbReference>
<evidence type="ECO:0000259" key="3">
    <source>
        <dbReference type="PROSITE" id="PS51186"/>
    </source>
</evidence>
<proteinExistence type="predicted"/>
<dbReference type="EMBL" id="AQQV01000001">
    <property type="protein sequence ID" value="ORE88459.1"/>
    <property type="molecule type" value="Genomic_DNA"/>
</dbReference>
<organism evidence="4 5">
    <name type="scientific">Oceanococcus atlanticus</name>
    <dbReference type="NCBI Taxonomy" id="1317117"/>
    <lineage>
        <taxon>Bacteria</taxon>
        <taxon>Pseudomonadati</taxon>
        <taxon>Pseudomonadota</taxon>
        <taxon>Gammaproteobacteria</taxon>
        <taxon>Chromatiales</taxon>
        <taxon>Oceanococcaceae</taxon>
        <taxon>Oceanococcus</taxon>
    </lineage>
</organism>
<dbReference type="Proteomes" id="UP000192342">
    <property type="component" value="Unassembled WGS sequence"/>
</dbReference>
<evidence type="ECO:0000256" key="1">
    <source>
        <dbReference type="ARBA" id="ARBA00022679"/>
    </source>
</evidence>
<dbReference type="InterPro" id="IPR000182">
    <property type="entry name" value="GNAT_dom"/>
</dbReference>
<accession>A0A1Y1SGY9</accession>
<dbReference type="InterPro" id="IPR016181">
    <property type="entry name" value="Acyl_CoA_acyltransferase"/>
</dbReference>
<dbReference type="PANTHER" id="PTHR43877">
    <property type="entry name" value="AMINOALKYLPHOSPHONATE N-ACETYLTRANSFERASE-RELATED-RELATED"/>
    <property type="match status" value="1"/>
</dbReference>
<dbReference type="CDD" id="cd04301">
    <property type="entry name" value="NAT_SF"/>
    <property type="match status" value="2"/>
</dbReference>
<evidence type="ECO:0000313" key="4">
    <source>
        <dbReference type="EMBL" id="ORE88459.1"/>
    </source>
</evidence>
<reference evidence="4 5" key="1">
    <citation type="submission" date="2013-04" db="EMBL/GenBank/DDBJ databases">
        <title>Oceanococcus atlanticus 22II-S10r2 Genome Sequencing.</title>
        <authorList>
            <person name="Lai Q."/>
            <person name="Li G."/>
            <person name="Shao Z."/>
        </authorList>
    </citation>
    <scope>NUCLEOTIDE SEQUENCE [LARGE SCALE GENOMIC DNA]</scope>
    <source>
        <strain evidence="4 5">22II-S10r2</strain>
    </source>
</reference>
<feature type="domain" description="N-acetyltransferase" evidence="3">
    <location>
        <begin position="9"/>
        <end position="153"/>
    </location>
</feature>
<dbReference type="SUPFAM" id="SSF55729">
    <property type="entry name" value="Acyl-CoA N-acyltransferases (Nat)"/>
    <property type="match status" value="2"/>
</dbReference>
<evidence type="ECO:0000313" key="5">
    <source>
        <dbReference type="Proteomes" id="UP000192342"/>
    </source>
</evidence>
<dbReference type="InterPro" id="IPR050832">
    <property type="entry name" value="Bact_Acetyltransf"/>
</dbReference>
<dbReference type="PANTHER" id="PTHR43877:SF2">
    <property type="entry name" value="AMINOALKYLPHOSPHONATE N-ACETYLTRANSFERASE-RELATED"/>
    <property type="match status" value="1"/>
</dbReference>
<dbReference type="GO" id="GO:0016747">
    <property type="term" value="F:acyltransferase activity, transferring groups other than amino-acyl groups"/>
    <property type="evidence" value="ECO:0007669"/>
    <property type="project" value="InterPro"/>
</dbReference>
<protein>
    <submittedName>
        <fullName evidence="4">Histone acetyltransferase HPA2-like protein</fullName>
    </submittedName>
</protein>
<dbReference type="AlphaFoldDB" id="A0A1Y1SGY9"/>
<dbReference type="PROSITE" id="PS51186">
    <property type="entry name" value="GNAT"/>
    <property type="match status" value="2"/>
</dbReference>
<name>A0A1Y1SGY9_9GAMM</name>
<feature type="domain" description="N-acetyltransferase" evidence="3">
    <location>
        <begin position="162"/>
        <end position="312"/>
    </location>
</feature>
<dbReference type="OrthoDB" id="62581at2"/>
<keyword evidence="2" id="KW-0012">Acyltransferase</keyword>
<gene>
    <name evidence="4" type="ORF">ATO7_01250</name>
</gene>
<evidence type="ECO:0000256" key="2">
    <source>
        <dbReference type="ARBA" id="ARBA00023315"/>
    </source>
</evidence>
<sequence>MPRPLSKIRLLRPASTPDWQAYQALRWAILRAPWLPGQSPQIEPQGAAADVDHVIAKNDTNEVVGCGRIHWLGQGRAQIRAMAVATAYQGSGLGRMIMQHLETLARGRGVDMLILQAREHSIAFYQRCGFQVTGPGETLFGTIDHQWMSKALDCHDFSGFELKRRAATDSDATLLADFVFEILASYGLAPERDGIDRDLERPASHYAGGFFDLLFDHDNTLAASCALLSQGDGQAELRRMYLAPAWRGRGLGRACLGHALAWARTHGFDTISLETASVLTEARALYQWAGFTPQPGHMAAQRCDLRLVLSNA</sequence>
<keyword evidence="1 4" id="KW-0808">Transferase</keyword>
<comment type="caution">
    <text evidence="4">The sequence shown here is derived from an EMBL/GenBank/DDBJ whole genome shotgun (WGS) entry which is preliminary data.</text>
</comment>
<keyword evidence="5" id="KW-1185">Reference proteome</keyword>